<dbReference type="EMBL" id="JBGNUJ010000007">
    <property type="protein sequence ID" value="KAL3958148.1"/>
    <property type="molecule type" value="Genomic_DNA"/>
</dbReference>
<name>A0ACC4DS85_PURLI</name>
<sequence>MAPNQGGKADAASAGQFVRGFSQLTRNDGALVGGKNSSLGEMISTLRAKGVPVPPGFATTSYTYWHYVERNGIRDKIATLVMDWQQGRLNLAETGNRVRHLFLCGTWPADAAKAVRDAYRRLSADAGMDNLSVAVRSSATAEDLPDASFAGQQESF</sequence>
<gene>
    <name evidence="1" type="ORF">ACCO45_008726</name>
</gene>
<proteinExistence type="predicted"/>
<evidence type="ECO:0000313" key="2">
    <source>
        <dbReference type="Proteomes" id="UP001638806"/>
    </source>
</evidence>
<organism evidence="1 2">
    <name type="scientific">Purpureocillium lilacinum</name>
    <name type="common">Paecilomyces lilacinus</name>
    <dbReference type="NCBI Taxonomy" id="33203"/>
    <lineage>
        <taxon>Eukaryota</taxon>
        <taxon>Fungi</taxon>
        <taxon>Dikarya</taxon>
        <taxon>Ascomycota</taxon>
        <taxon>Pezizomycotina</taxon>
        <taxon>Sordariomycetes</taxon>
        <taxon>Hypocreomycetidae</taxon>
        <taxon>Hypocreales</taxon>
        <taxon>Ophiocordycipitaceae</taxon>
        <taxon>Purpureocillium</taxon>
    </lineage>
</organism>
<keyword evidence="2" id="KW-1185">Reference proteome</keyword>
<accession>A0ACC4DS85</accession>
<evidence type="ECO:0000313" key="1">
    <source>
        <dbReference type="EMBL" id="KAL3958148.1"/>
    </source>
</evidence>
<protein>
    <submittedName>
        <fullName evidence="1">Uncharacterized protein</fullName>
    </submittedName>
</protein>
<dbReference type="Proteomes" id="UP001638806">
    <property type="component" value="Unassembled WGS sequence"/>
</dbReference>
<reference evidence="1" key="1">
    <citation type="submission" date="2024-12" db="EMBL/GenBank/DDBJ databases">
        <title>Comparative genomics and development of molecular markers within Purpureocillium lilacinum and among Purpureocillium species.</title>
        <authorList>
            <person name="Yeh Z.-Y."/>
            <person name="Ni N.-T."/>
            <person name="Lo P.-H."/>
            <person name="Mushyakhwo K."/>
            <person name="Lin C.-F."/>
            <person name="Nai Y.-S."/>
        </authorList>
    </citation>
    <scope>NUCLEOTIDE SEQUENCE</scope>
    <source>
        <strain evidence="1">NCHU-NPUST-175</strain>
    </source>
</reference>
<comment type="caution">
    <text evidence="1">The sequence shown here is derived from an EMBL/GenBank/DDBJ whole genome shotgun (WGS) entry which is preliminary data.</text>
</comment>